<protein>
    <submittedName>
        <fullName evidence="1">Uncharacterized protein</fullName>
    </submittedName>
</protein>
<dbReference type="AlphaFoldDB" id="A0AAN2A5T2"/>
<name>A0AAN2A5T2_RHIRH</name>
<proteinExistence type="predicted"/>
<dbReference type="EMBL" id="CAICSX020000002">
    <property type="protein sequence ID" value="CAD0215185.1"/>
    <property type="molecule type" value="Genomic_DNA"/>
</dbReference>
<reference evidence="1 2" key="1">
    <citation type="submission" date="2020-06" db="EMBL/GenBank/DDBJ databases">
        <authorList>
            <person name="De Coninck B."/>
            <person name="Ibrahim H."/>
        </authorList>
    </citation>
    <scope>NUCLEOTIDE SEQUENCE [LARGE SCALE GENOMIC DNA]</scope>
    <source>
        <strain evidence="1">Ag_rhizogenes_K599</strain>
    </source>
</reference>
<organism evidence="1 2">
    <name type="scientific">Rhizobium rhizogenes</name>
    <name type="common">Agrobacterium rhizogenes</name>
    <dbReference type="NCBI Taxonomy" id="359"/>
    <lineage>
        <taxon>Bacteria</taxon>
        <taxon>Pseudomonadati</taxon>
        <taxon>Pseudomonadota</taxon>
        <taxon>Alphaproteobacteria</taxon>
        <taxon>Hyphomicrobiales</taxon>
        <taxon>Rhizobiaceae</taxon>
        <taxon>Rhizobium/Agrobacterium group</taxon>
        <taxon>Rhizobium</taxon>
    </lineage>
</organism>
<dbReference type="Proteomes" id="UP000528185">
    <property type="component" value="Unassembled WGS sequence"/>
</dbReference>
<accession>A0AAN2A5T2</accession>
<evidence type="ECO:0000313" key="1">
    <source>
        <dbReference type="EMBL" id="CAD0215185.1"/>
    </source>
</evidence>
<dbReference type="PROSITE" id="PS51257">
    <property type="entry name" value="PROKAR_LIPOPROTEIN"/>
    <property type="match status" value="1"/>
</dbReference>
<evidence type="ECO:0000313" key="2">
    <source>
        <dbReference type="Proteomes" id="UP000528185"/>
    </source>
</evidence>
<sequence length="64" mass="7320">MKADFGACQCGWTGWATVVACPFPVFLRHSFVKIPCGIRFAVPKRGYVKRSFSTLWQIVKLKKR</sequence>
<comment type="caution">
    <text evidence="1">The sequence shown here is derived from an EMBL/GenBank/DDBJ whole genome shotgun (WGS) entry which is preliminary data.</text>
</comment>
<gene>
    <name evidence="1" type="ORF">AGRHK599_LOCUS3429</name>
</gene>